<reference evidence="1 2" key="1">
    <citation type="journal article" date="2019" name="Syst. Appl. Microbiol.">
        <title>Oenococcus sicerae sp. nov., isolated from French cider.</title>
        <authorList>
            <person name="Cousin F.J."/>
            <person name="Le Guellec R."/>
            <person name="Chagnot C."/>
            <person name="Goux D."/>
            <person name="Dalmasso M."/>
            <person name="Laplace J.M."/>
            <person name="Cretenet M."/>
        </authorList>
    </citation>
    <scope>NUCLEOTIDE SEQUENCE [LARGE SCALE GENOMIC DNA]</scope>
    <source>
        <strain evidence="1 2">UCMA 15228</strain>
    </source>
</reference>
<evidence type="ECO:0000313" key="2">
    <source>
        <dbReference type="Proteomes" id="UP000286907"/>
    </source>
</evidence>
<gene>
    <name evidence="1" type="ORF">DLJ48_01620</name>
</gene>
<name>A0ABX5QKS4_9LACO</name>
<dbReference type="EMBL" id="CP029684">
    <property type="protein sequence ID" value="QAS69314.1"/>
    <property type="molecule type" value="Genomic_DNA"/>
</dbReference>
<dbReference type="RefSeq" id="WP_128685316.1">
    <property type="nucleotide sequence ID" value="NZ_CP029684.2"/>
</dbReference>
<dbReference type="Proteomes" id="UP000286907">
    <property type="component" value="Chromosome"/>
</dbReference>
<keyword evidence="2" id="KW-1185">Reference proteome</keyword>
<proteinExistence type="predicted"/>
<protein>
    <submittedName>
        <fullName evidence="1">Uncharacterized protein</fullName>
    </submittedName>
</protein>
<evidence type="ECO:0000313" key="1">
    <source>
        <dbReference type="EMBL" id="QAS69314.1"/>
    </source>
</evidence>
<organism evidence="1 2">
    <name type="scientific">Oenococcus sicerae</name>
    <dbReference type="NCBI Taxonomy" id="2203724"/>
    <lineage>
        <taxon>Bacteria</taxon>
        <taxon>Bacillati</taxon>
        <taxon>Bacillota</taxon>
        <taxon>Bacilli</taxon>
        <taxon>Lactobacillales</taxon>
        <taxon>Lactobacillaceae</taxon>
        <taxon>Oenococcus</taxon>
    </lineage>
</organism>
<sequence length="241" mass="25311">MQAVKGITLHVTGQDNRKVNLTSDADGKVTIHGKIKGDKKITFTQYKGGYRKFTVKAHKNGSFKKTIKIQSATNKVAYKVDSHKTNQLISKHSKKYTSHTRVIVTIKRSAASQASEKASSQAASSSSAAASSSEAAASSKAASEAAASSSQAAAAARASSQAAAQAASRSNAAQAAAAAAAANNPGEQRYVDANGNGLIKGSVDHIYHIPGSTYYARTKHVVQWFKTTDEAQRAGYRAPLR</sequence>
<accession>A0ABX5QKS4</accession>